<evidence type="ECO:0000313" key="3">
    <source>
        <dbReference type="Proteomes" id="UP001497482"/>
    </source>
</evidence>
<organism evidence="2 3">
    <name type="scientific">Knipowitschia caucasica</name>
    <name type="common">Caucasian dwarf goby</name>
    <name type="synonym">Pomatoschistus caucasicus</name>
    <dbReference type="NCBI Taxonomy" id="637954"/>
    <lineage>
        <taxon>Eukaryota</taxon>
        <taxon>Metazoa</taxon>
        <taxon>Chordata</taxon>
        <taxon>Craniata</taxon>
        <taxon>Vertebrata</taxon>
        <taxon>Euteleostomi</taxon>
        <taxon>Actinopterygii</taxon>
        <taxon>Neopterygii</taxon>
        <taxon>Teleostei</taxon>
        <taxon>Neoteleostei</taxon>
        <taxon>Acanthomorphata</taxon>
        <taxon>Gobiaria</taxon>
        <taxon>Gobiiformes</taxon>
        <taxon>Gobioidei</taxon>
        <taxon>Gobiidae</taxon>
        <taxon>Gobiinae</taxon>
        <taxon>Knipowitschia</taxon>
    </lineage>
</organism>
<feature type="region of interest" description="Disordered" evidence="1">
    <location>
        <begin position="14"/>
        <end position="54"/>
    </location>
</feature>
<sequence length="123" mass="13819">MYLKAACSEIPVPRQRGGPRLERCSSVQQTQRQGSVSKTQPSSPTTCVPPSFDVGRTRERQSFEELLRAHRHFFQGADLSAGMVYRREPSSVYFAHLKVRGEESNILDCFKAINQLISCGVTE</sequence>
<feature type="compositionally biased region" description="Polar residues" evidence="1">
    <location>
        <begin position="25"/>
        <end position="48"/>
    </location>
</feature>
<evidence type="ECO:0000313" key="2">
    <source>
        <dbReference type="EMBL" id="CAL1579755.1"/>
    </source>
</evidence>
<protein>
    <submittedName>
        <fullName evidence="2">Uncharacterized protein</fullName>
    </submittedName>
</protein>
<gene>
    <name evidence="2" type="ORF">KC01_LOCUS10735</name>
</gene>
<name>A0AAV2JQF1_KNICA</name>
<dbReference type="AlphaFoldDB" id="A0AAV2JQF1"/>
<proteinExistence type="predicted"/>
<accession>A0AAV2JQF1</accession>
<evidence type="ECO:0000256" key="1">
    <source>
        <dbReference type="SAM" id="MobiDB-lite"/>
    </source>
</evidence>
<keyword evidence="3" id="KW-1185">Reference proteome</keyword>
<dbReference type="Proteomes" id="UP001497482">
    <property type="component" value="Chromosome 14"/>
</dbReference>
<reference evidence="2 3" key="1">
    <citation type="submission" date="2024-04" db="EMBL/GenBank/DDBJ databases">
        <authorList>
            <person name="Waldvogel A.-M."/>
            <person name="Schoenle A."/>
        </authorList>
    </citation>
    <scope>NUCLEOTIDE SEQUENCE [LARGE SCALE GENOMIC DNA]</scope>
</reference>
<dbReference type="EMBL" id="OZ035836">
    <property type="protein sequence ID" value="CAL1579755.1"/>
    <property type="molecule type" value="Genomic_DNA"/>
</dbReference>